<evidence type="ECO:0000256" key="2">
    <source>
        <dbReference type="ARBA" id="ARBA00022448"/>
    </source>
</evidence>
<dbReference type="EMBL" id="SHMQ01000045">
    <property type="protein sequence ID" value="RZV37082.1"/>
    <property type="molecule type" value="Genomic_DNA"/>
</dbReference>
<accession>A0A520X7J2</accession>
<evidence type="ECO:0000256" key="4">
    <source>
        <dbReference type="ARBA" id="ARBA00022692"/>
    </source>
</evidence>
<feature type="transmembrane region" description="Helical" evidence="10">
    <location>
        <begin position="175"/>
        <end position="195"/>
    </location>
</feature>
<feature type="transmembrane region" description="Helical" evidence="10">
    <location>
        <begin position="439"/>
        <end position="459"/>
    </location>
</feature>
<feature type="domain" description="K+ potassium transporter integral membrane" evidence="11">
    <location>
        <begin position="19"/>
        <end position="468"/>
    </location>
</feature>
<feature type="transmembrane region" description="Helical" evidence="10">
    <location>
        <begin position="102"/>
        <end position="132"/>
    </location>
</feature>
<dbReference type="InterPro" id="IPR003855">
    <property type="entry name" value="K+_transporter"/>
</dbReference>
<keyword evidence="9 10" id="KW-0472">Membrane</keyword>
<keyword evidence="4 10" id="KW-0812">Transmembrane</keyword>
<feature type="transmembrane region" description="Helical" evidence="10">
    <location>
        <begin position="303"/>
        <end position="334"/>
    </location>
</feature>
<keyword evidence="5" id="KW-0769">Symport</keyword>
<feature type="transmembrane region" description="Helical" evidence="10">
    <location>
        <begin position="21"/>
        <end position="44"/>
    </location>
</feature>
<evidence type="ECO:0000256" key="10">
    <source>
        <dbReference type="SAM" id="Phobius"/>
    </source>
</evidence>
<organism evidence="13 14">
    <name type="scientific">Candidatus Acidulodesulfobacterium acidiphilum</name>
    <dbReference type="NCBI Taxonomy" id="2597224"/>
    <lineage>
        <taxon>Bacteria</taxon>
        <taxon>Deltaproteobacteria</taxon>
        <taxon>Candidatus Acidulodesulfobacterales</taxon>
        <taxon>Candidatus Acidulodesulfobacterium</taxon>
    </lineage>
</organism>
<feature type="transmembrane region" description="Helical" evidence="10">
    <location>
        <begin position="263"/>
        <end position="283"/>
    </location>
</feature>
<evidence type="ECO:0000256" key="5">
    <source>
        <dbReference type="ARBA" id="ARBA00022847"/>
    </source>
</evidence>
<feature type="transmembrane region" description="Helical" evidence="10">
    <location>
        <begin position="50"/>
        <end position="73"/>
    </location>
</feature>
<dbReference type="GO" id="GO:0015079">
    <property type="term" value="F:potassium ion transmembrane transporter activity"/>
    <property type="evidence" value="ECO:0007669"/>
    <property type="project" value="InterPro"/>
</dbReference>
<feature type="transmembrane region" description="Helical" evidence="10">
    <location>
        <begin position="355"/>
        <end position="375"/>
    </location>
</feature>
<dbReference type="GO" id="GO:0015293">
    <property type="term" value="F:symporter activity"/>
    <property type="evidence" value="ECO:0007669"/>
    <property type="project" value="UniProtKB-KW"/>
</dbReference>
<reference evidence="13 14" key="1">
    <citation type="submission" date="2019-01" db="EMBL/GenBank/DDBJ databases">
        <title>Insights into ecological role of a new deltaproteobacterial order Candidatus Sinidesulfobacterales (Sva0485) by metagenomics and metatranscriptomics.</title>
        <authorList>
            <person name="Tan S."/>
            <person name="Liu J."/>
            <person name="Fang Y."/>
            <person name="Hedlund B."/>
            <person name="Lian Z.-H."/>
            <person name="Huang L.-Y."/>
            <person name="Li J.-T."/>
            <person name="Huang L.-N."/>
            <person name="Li W.-J."/>
            <person name="Jiang H.-C."/>
            <person name="Dong H.-L."/>
            <person name="Shu W.-S."/>
        </authorList>
    </citation>
    <scope>NUCLEOTIDE SEQUENCE [LARGE SCALE GENOMIC DNA]</scope>
    <source>
        <strain evidence="13">AP4</strain>
    </source>
</reference>
<dbReference type="PANTHER" id="PTHR30540">
    <property type="entry name" value="OSMOTIC STRESS POTASSIUM TRANSPORTER"/>
    <property type="match status" value="1"/>
</dbReference>
<dbReference type="Proteomes" id="UP000322454">
    <property type="component" value="Unassembled WGS sequence"/>
</dbReference>
<keyword evidence="7 10" id="KW-1133">Transmembrane helix</keyword>
<evidence type="ECO:0000256" key="1">
    <source>
        <dbReference type="ARBA" id="ARBA00004141"/>
    </source>
</evidence>
<evidence type="ECO:0000313" key="14">
    <source>
        <dbReference type="Proteomes" id="UP000322454"/>
    </source>
</evidence>
<feature type="transmembrane region" description="Helical" evidence="10">
    <location>
        <begin position="411"/>
        <end position="433"/>
    </location>
</feature>
<dbReference type="Pfam" id="PF02705">
    <property type="entry name" value="K_trans"/>
    <property type="match status" value="1"/>
</dbReference>
<keyword evidence="2" id="KW-0813">Transport</keyword>
<feature type="transmembrane region" description="Helical" evidence="10">
    <location>
        <begin position="381"/>
        <end position="404"/>
    </location>
</feature>
<keyword evidence="3" id="KW-0633">Potassium transport</keyword>
<proteinExistence type="predicted"/>
<evidence type="ECO:0000259" key="11">
    <source>
        <dbReference type="Pfam" id="PF02705"/>
    </source>
</evidence>
<protein>
    <submittedName>
        <fullName evidence="13">Potassium transporter Kup</fullName>
    </submittedName>
</protein>
<evidence type="ECO:0000313" key="13">
    <source>
        <dbReference type="EMBL" id="RZV37082.1"/>
    </source>
</evidence>
<evidence type="ECO:0000256" key="6">
    <source>
        <dbReference type="ARBA" id="ARBA00022958"/>
    </source>
</evidence>
<keyword evidence="8" id="KW-0406">Ion transport</keyword>
<comment type="caution">
    <text evidence="13">The sequence shown here is derived from an EMBL/GenBank/DDBJ whole genome shotgun (WGS) entry which is preliminary data.</text>
</comment>
<comment type="subcellular location">
    <subcellularLocation>
        <location evidence="1">Membrane</location>
        <topology evidence="1">Multi-pass membrane protein</topology>
    </subcellularLocation>
</comment>
<dbReference type="GO" id="GO:0016020">
    <property type="term" value="C:membrane"/>
    <property type="evidence" value="ECO:0007669"/>
    <property type="project" value="UniProtKB-SubCell"/>
</dbReference>
<dbReference type="AlphaFoldDB" id="A0A520X7J2"/>
<feature type="domain" description="K+ potassium transporter C-terminal" evidence="12">
    <location>
        <begin position="491"/>
        <end position="623"/>
    </location>
</feature>
<dbReference type="PANTHER" id="PTHR30540:SF83">
    <property type="entry name" value="K+ POTASSIUM TRANSPORTER"/>
    <property type="match status" value="1"/>
</dbReference>
<feature type="transmembrane region" description="Helical" evidence="10">
    <location>
        <begin position="224"/>
        <end position="242"/>
    </location>
</feature>
<evidence type="ECO:0000256" key="3">
    <source>
        <dbReference type="ARBA" id="ARBA00022538"/>
    </source>
</evidence>
<dbReference type="InterPro" id="IPR053951">
    <property type="entry name" value="K_trans_N"/>
</dbReference>
<keyword evidence="6" id="KW-0630">Potassium</keyword>
<evidence type="ECO:0000256" key="9">
    <source>
        <dbReference type="ARBA" id="ARBA00023136"/>
    </source>
</evidence>
<evidence type="ECO:0000259" key="12">
    <source>
        <dbReference type="Pfam" id="PF22776"/>
    </source>
</evidence>
<sequence>MNKLSTGNAKKALTENKPLKALGIVFGDIGTSPIYTIAVIFTYFKVTGTNVLGVVSLIIWTLTLLVTVQYVWFAMGISERNEGGTIILKNIIQKYIKSAREVAFITVISYIALSLLIGDSVITPAISILSAVEGISLIPFFKNITTDTVILISVVITIVLFWYQHKGTEKVANIFSPVMLLWFIVIGASGILSLLHMPQIFLKVIDPYYALRFLFNGSISANRLIAHGIISLFVLSDVILSATGGEALYADMGHIGRKPITKAWIFVFIALIFNYMGQGAFLLTHKTQTDAFFMMLYSQSHIFYTPILILSIAATIIASQAVISGIFSIVYQLINNRIIPLLKINYNSSEIQSQIYISFANWFLFVSVIAAILIFRTSNNLAMAYGLAVSGTMTFTGILINIHFFHKRRYFMLLISTITTFADIMFLTSNLLYKTLQGGYFALIIATIPFIVIMIYTNGQKKLHSIYKMTDFNVFLKEYEYRYKNFSKLAGTSLFFASLSDKVSPYIVKTMFSNNIIYERNIFVSIERTEKPYGIDSTLKSEVSPGLSQFLIRAGYSEVVDVETMLKKYNIDETVIFYGFEEIVSNNIFWKIFALIKKLSPSFVRFYKLPAEKVNGVMVRVKM</sequence>
<name>A0A520X7J2_9DELT</name>
<dbReference type="InterPro" id="IPR053952">
    <property type="entry name" value="K_trans_C"/>
</dbReference>
<evidence type="ECO:0000256" key="8">
    <source>
        <dbReference type="ARBA" id="ARBA00023065"/>
    </source>
</evidence>
<dbReference type="Pfam" id="PF22776">
    <property type="entry name" value="K_trans_C"/>
    <property type="match status" value="1"/>
</dbReference>
<feature type="transmembrane region" description="Helical" evidence="10">
    <location>
        <begin position="144"/>
        <end position="163"/>
    </location>
</feature>
<evidence type="ECO:0000256" key="7">
    <source>
        <dbReference type="ARBA" id="ARBA00022989"/>
    </source>
</evidence>
<gene>
    <name evidence="13" type="ORF">EVJ48_09580</name>
</gene>